<organism evidence="1 2">
    <name type="scientific">Acetobacter aceti NBRC 14818</name>
    <dbReference type="NCBI Taxonomy" id="887700"/>
    <lineage>
        <taxon>Bacteria</taxon>
        <taxon>Pseudomonadati</taxon>
        <taxon>Pseudomonadota</taxon>
        <taxon>Alphaproteobacteria</taxon>
        <taxon>Acetobacterales</taxon>
        <taxon>Acetobacteraceae</taxon>
        <taxon>Acetobacter</taxon>
        <taxon>Acetobacter subgen. Acetobacter</taxon>
    </lineage>
</organism>
<dbReference type="EMBL" id="AP023410">
    <property type="protein sequence ID" value="BCK77131.1"/>
    <property type="molecule type" value="Genomic_DNA"/>
</dbReference>
<reference evidence="1 2" key="1">
    <citation type="journal article" date="2011" name="Microbiology">
        <title>Transcriptome response to different carbon sources in Acetobacter aceti.</title>
        <authorList>
            <person name="Sakurai K."/>
            <person name="Arai H."/>
            <person name="Ishii M."/>
            <person name="Igarashi Y."/>
        </authorList>
    </citation>
    <scope>NUCLEOTIDE SEQUENCE [LARGE SCALE GENOMIC DNA]</scope>
    <source>
        <strain evidence="1 2">NBRC 14818</strain>
    </source>
</reference>
<accession>A0AB33IKE2</accession>
<sequence>MTVIRLSVSRIFSGMNQRKDTDSFISGEIRSLQGPHASRSDGVGCRLPPERELHDVARLKQFRGIATRLRIIHVN</sequence>
<dbReference type="AlphaFoldDB" id="A0AB33IKE2"/>
<dbReference type="Proteomes" id="UP000516424">
    <property type="component" value="Chromosome"/>
</dbReference>
<gene>
    <name evidence="1" type="ORF">EMQ_2737</name>
</gene>
<name>A0AB33IKE2_ACEAC</name>
<evidence type="ECO:0000313" key="2">
    <source>
        <dbReference type="Proteomes" id="UP000516424"/>
    </source>
</evidence>
<proteinExistence type="predicted"/>
<evidence type="ECO:0000313" key="1">
    <source>
        <dbReference type="EMBL" id="BCK77131.1"/>
    </source>
</evidence>
<protein>
    <submittedName>
        <fullName evidence="1">Uncharacterized protein</fullName>
    </submittedName>
</protein>
<keyword evidence="2" id="KW-1185">Reference proteome</keyword>